<reference evidence="2 3" key="1">
    <citation type="submission" date="2021-04" db="EMBL/GenBank/DDBJ databases">
        <title>Genomics, taxonomy and metabolism of representatives of sulfur bacteria of the genus Thiothrix: Thiothrix fructosivorans QT, Thiothrix unzii A1T and three new species, Thiothrix subterranea sp. nov., Thiothrix litoralis sp. nov. and 'Candidatus Thiothrix anitrata' sp. nov.</title>
        <authorList>
            <person name="Ravin N.V."/>
            <person name="Smolyakov D."/>
            <person name="Rudenko T.S."/>
            <person name="Mardanov A.V."/>
            <person name="Beletsky A.V."/>
            <person name="Markov N.D."/>
            <person name="Fomenkov A.I."/>
            <person name="Roberts R.J."/>
            <person name="Karnachuk O.V."/>
            <person name="Novikov A."/>
            <person name="Grabovich M.Y."/>
        </authorList>
    </citation>
    <scope>NUCLEOTIDE SEQUENCE [LARGE SCALE GENOMIC DNA]</scope>
    <source>
        <strain evidence="2 3">A52</strain>
    </source>
</reference>
<name>A0ABX7X5B6_9GAMM</name>
<gene>
    <name evidence="2" type="ORF">J8380_00040</name>
</gene>
<dbReference type="Proteomes" id="UP000672027">
    <property type="component" value="Chromosome"/>
</dbReference>
<organism evidence="2 3">
    <name type="scientific">Candidatus Thiothrix anitrata</name>
    <dbReference type="NCBI Taxonomy" id="2823902"/>
    <lineage>
        <taxon>Bacteria</taxon>
        <taxon>Pseudomonadati</taxon>
        <taxon>Pseudomonadota</taxon>
        <taxon>Gammaproteobacteria</taxon>
        <taxon>Thiotrichales</taxon>
        <taxon>Thiotrichaceae</taxon>
        <taxon>Thiothrix</taxon>
    </lineage>
</organism>
<proteinExistence type="predicted"/>
<dbReference type="InterPro" id="IPR035897">
    <property type="entry name" value="Toll_tir_struct_dom_sf"/>
</dbReference>
<sequence length="105" mass="11861">MSGQHQHIFISHATADDAFVKQLREKLELHHLNVWADSRNLRGGDKLWPEVAEAIRTARHVLMVISTHTVNSSWVRKEVRLAEQVGVTETLAVEDFVNLANLLTG</sequence>
<evidence type="ECO:0000259" key="1">
    <source>
        <dbReference type="PROSITE" id="PS50104"/>
    </source>
</evidence>
<keyword evidence="3" id="KW-1185">Reference proteome</keyword>
<dbReference type="EMBL" id="CP072800">
    <property type="protein sequence ID" value="QTR50023.1"/>
    <property type="molecule type" value="Genomic_DNA"/>
</dbReference>
<accession>A0ABX7X5B6</accession>
<protein>
    <submittedName>
        <fullName evidence="2">Toll/interleukin-1 receptor domain-containing protein</fullName>
    </submittedName>
</protein>
<keyword evidence="2" id="KW-0675">Receptor</keyword>
<dbReference type="PROSITE" id="PS50104">
    <property type="entry name" value="TIR"/>
    <property type="match status" value="1"/>
</dbReference>
<evidence type="ECO:0000313" key="2">
    <source>
        <dbReference type="EMBL" id="QTR50023.1"/>
    </source>
</evidence>
<dbReference type="Gene3D" id="3.40.50.10140">
    <property type="entry name" value="Toll/interleukin-1 receptor homology (TIR) domain"/>
    <property type="match status" value="1"/>
</dbReference>
<dbReference type="InterPro" id="IPR000157">
    <property type="entry name" value="TIR_dom"/>
</dbReference>
<dbReference type="Pfam" id="PF13676">
    <property type="entry name" value="TIR_2"/>
    <property type="match status" value="1"/>
</dbReference>
<evidence type="ECO:0000313" key="3">
    <source>
        <dbReference type="Proteomes" id="UP000672027"/>
    </source>
</evidence>
<feature type="domain" description="TIR" evidence="1">
    <location>
        <begin position="4"/>
        <end position="105"/>
    </location>
</feature>
<dbReference type="RefSeq" id="WP_210226838.1">
    <property type="nucleotide sequence ID" value="NZ_CP072800.1"/>
</dbReference>
<dbReference type="SUPFAM" id="SSF52200">
    <property type="entry name" value="Toll/Interleukin receptor TIR domain"/>
    <property type="match status" value="1"/>
</dbReference>